<dbReference type="Gramene" id="TraesWEE_scaffold_043391_01G000100.1">
    <property type="protein sequence ID" value="TraesWEE_scaffold_043391_01G000100.1"/>
    <property type="gene ID" value="TraesWEE_scaffold_043391_01G000100"/>
</dbReference>
<sequence length="684" mass="75863">MATMRPQTILLPPRIDPIFIIDGNGGSLVNGNDIGDGKHFYCAKCMSVVACACIRPGFSMCDHEFCSSCVAMKLPQNVARVKCTGESSTGSEKYHGLTILRPETVQLPSRIDPMFITEGNEGSLSEGKEGSLSDSKRFYCAKCMHVVPCACMRYNFTMCDHDFCSRCVAMKLHQNVARVKCTGESSTASEEYRGVTMLRPETVQVPSRIDRMFITDGNEGSPVDDITNGKRFFCAKCMHVVPCACIRSNFTMCDHDFCSRCVTMKLRQNIDCVKCTGESSTASEEYRGVTMLRPETVQVPSRIDPMFITDGNEGSPMDDITDGKRFFCAKCMHVVPCACIRSNFTTCDHDFCSRCVGLKLCQNVPRVKCTVDNSTAAERYHSMAMVRPETVSSRIGPKFVTGGNEDSPLVDSKDIGDGKHFYCAECMHVVPCACIRSNFRMCDHEFCSRCVAVKLGKNIAHVGYSEGGDGDDDLFYCNICMEMVARTLKFSINSCDHVFCSSCITQYVAAKLDNNVARVECPDPGCKGGVIELERCHDIISPDVLDKWGFLLCESALGTKRIYCPYRECSAPLLADSEAGAAAVTEAECPHCHRLFCVQCAVPWHGGISCNEFQKLGLDERGPEDILLRHLVGREGWQRCPKCQMYVEKSEGCNYIKCRCGYSFCYRCASKLSALNHFCSKCKR</sequence>
<dbReference type="PANTHER" id="PTHR11685">
    <property type="entry name" value="RBR FAMILY RING FINGER AND IBR DOMAIN-CONTAINING"/>
    <property type="match status" value="1"/>
</dbReference>
<evidence type="ECO:0000256" key="12">
    <source>
        <dbReference type="PROSITE-ProRule" id="PRU00175"/>
    </source>
</evidence>
<dbReference type="Gramene" id="TraesLAC2B03G01014800.1">
    <property type="protein sequence ID" value="TraesLAC2B03G01014800.1"/>
    <property type="gene ID" value="TraesLAC2B03G01014800"/>
</dbReference>
<evidence type="ECO:0000259" key="13">
    <source>
        <dbReference type="PROSITE" id="PS50089"/>
    </source>
</evidence>
<dbReference type="PaxDb" id="4565-Traes_2BL_408E05890.1"/>
<evidence type="ECO:0000313" key="15">
    <source>
        <dbReference type="EnsemblPlants" id="TraesCS2B02G576800.1"/>
    </source>
</evidence>
<reference evidence="15" key="1">
    <citation type="submission" date="2018-08" db="EMBL/GenBank/DDBJ databases">
        <authorList>
            <person name="Rossello M."/>
        </authorList>
    </citation>
    <scope>NUCLEOTIDE SEQUENCE [LARGE SCALE GENOMIC DNA]</scope>
    <source>
        <strain evidence="15">cv. Chinese Spring</strain>
    </source>
</reference>
<evidence type="ECO:0000256" key="6">
    <source>
        <dbReference type="ARBA" id="ARBA00022679"/>
    </source>
</evidence>
<keyword evidence="10" id="KW-0833">Ubl conjugation pathway</keyword>
<dbReference type="GO" id="GO:0005737">
    <property type="term" value="C:cytoplasm"/>
    <property type="evidence" value="ECO:0000318"/>
    <property type="project" value="GO_Central"/>
</dbReference>
<dbReference type="InterPro" id="IPR002867">
    <property type="entry name" value="IBR_dom"/>
</dbReference>
<dbReference type="PROSITE" id="PS51873">
    <property type="entry name" value="TRIAD"/>
    <property type="match status" value="1"/>
</dbReference>
<protein>
    <recommendedName>
        <fullName evidence="5">RBR-type E3 ubiquitin transferase</fullName>
        <ecNumber evidence="5">2.3.2.31</ecNumber>
    </recommendedName>
</protein>
<organism evidence="15">
    <name type="scientific">Triticum aestivum</name>
    <name type="common">Wheat</name>
    <dbReference type="NCBI Taxonomy" id="4565"/>
    <lineage>
        <taxon>Eukaryota</taxon>
        <taxon>Viridiplantae</taxon>
        <taxon>Streptophyta</taxon>
        <taxon>Embryophyta</taxon>
        <taxon>Tracheophyta</taxon>
        <taxon>Spermatophyta</taxon>
        <taxon>Magnoliopsida</taxon>
        <taxon>Liliopsida</taxon>
        <taxon>Poales</taxon>
        <taxon>Poaceae</taxon>
        <taxon>BOP clade</taxon>
        <taxon>Pooideae</taxon>
        <taxon>Triticodae</taxon>
        <taxon>Triticeae</taxon>
        <taxon>Triticinae</taxon>
        <taxon>Triticum</taxon>
    </lineage>
</organism>
<comment type="catalytic activity">
    <reaction evidence="1">
        <text>[E2 ubiquitin-conjugating enzyme]-S-ubiquitinyl-L-cysteine + [acceptor protein]-L-lysine = [E2 ubiquitin-conjugating enzyme]-L-cysteine + [acceptor protein]-N(6)-ubiquitinyl-L-lysine.</text>
        <dbReference type="EC" id="2.3.2.31"/>
    </reaction>
</comment>
<dbReference type="Proteomes" id="UP000019116">
    <property type="component" value="Chromosome 2B"/>
</dbReference>
<evidence type="ECO:0000256" key="1">
    <source>
        <dbReference type="ARBA" id="ARBA00001798"/>
    </source>
</evidence>
<dbReference type="Gramene" id="TraesLDM2B03G01061730.1">
    <property type="protein sequence ID" value="TraesLDM2B03G01061730.1"/>
    <property type="gene ID" value="TraesLDM2B03G01061730"/>
</dbReference>
<evidence type="ECO:0000313" key="16">
    <source>
        <dbReference type="Proteomes" id="UP000019116"/>
    </source>
</evidence>
<dbReference type="EnsemblPlants" id="TraesCS2B02G576800.1">
    <property type="protein sequence ID" value="TraesCS2B02G576800.1"/>
    <property type="gene ID" value="TraesCS2B02G576800"/>
</dbReference>
<keyword evidence="11" id="KW-0862">Zinc</keyword>
<dbReference type="InterPro" id="IPR017907">
    <property type="entry name" value="Znf_RING_CS"/>
</dbReference>
<reference evidence="15" key="2">
    <citation type="submission" date="2018-10" db="UniProtKB">
        <authorList>
            <consortium name="EnsemblPlants"/>
        </authorList>
    </citation>
    <scope>IDENTIFICATION</scope>
</reference>
<dbReference type="FunFam" id="3.30.40.10:FF:000230">
    <property type="entry name" value="RBR-type E3 ubiquitin transferase"/>
    <property type="match status" value="1"/>
</dbReference>
<name>A0A3B6CG01_WHEAT</name>
<dbReference type="GO" id="GO:0008270">
    <property type="term" value="F:zinc ion binding"/>
    <property type="evidence" value="ECO:0007669"/>
    <property type="project" value="UniProtKB-KW"/>
</dbReference>
<feature type="domain" description="RING-type" evidence="13">
    <location>
        <begin position="477"/>
        <end position="522"/>
    </location>
</feature>
<dbReference type="Gene3D" id="3.30.40.10">
    <property type="entry name" value="Zinc/RING finger domain, C3HC4 (zinc finger)"/>
    <property type="match status" value="1"/>
</dbReference>
<accession>A0A3B6CG01</accession>
<dbReference type="CDD" id="cd22582">
    <property type="entry name" value="BRcat_RBR_unk"/>
    <property type="match status" value="1"/>
</dbReference>
<keyword evidence="8" id="KW-0677">Repeat</keyword>
<dbReference type="SMART" id="SM00184">
    <property type="entry name" value="RING"/>
    <property type="match status" value="5"/>
</dbReference>
<evidence type="ECO:0000256" key="8">
    <source>
        <dbReference type="ARBA" id="ARBA00022737"/>
    </source>
</evidence>
<dbReference type="GO" id="GO:0031624">
    <property type="term" value="F:ubiquitin conjugating enzyme binding"/>
    <property type="evidence" value="ECO:0000318"/>
    <property type="project" value="GO_Central"/>
</dbReference>
<gene>
    <name evidence="15" type="primary">LOC123042654</name>
</gene>
<dbReference type="Gene3D" id="1.20.120.1750">
    <property type="match status" value="1"/>
</dbReference>
<dbReference type="SMART" id="SM00647">
    <property type="entry name" value="IBR"/>
    <property type="match status" value="2"/>
</dbReference>
<dbReference type="InterPro" id="IPR044066">
    <property type="entry name" value="TRIAD_supradom"/>
</dbReference>
<comment type="similarity">
    <text evidence="4">Belongs to the RBR family. Ariadne subfamily.</text>
</comment>
<dbReference type="GO" id="GO:0000151">
    <property type="term" value="C:ubiquitin ligase complex"/>
    <property type="evidence" value="ECO:0000318"/>
    <property type="project" value="GO_Central"/>
</dbReference>
<dbReference type="Gramene" id="TraesCS2B02G576800.1">
    <property type="protein sequence ID" value="TraesCS2B02G576800.1"/>
    <property type="gene ID" value="TraesCS2B02G576800"/>
</dbReference>
<dbReference type="Pfam" id="PF01485">
    <property type="entry name" value="IBR"/>
    <property type="match status" value="1"/>
</dbReference>
<dbReference type="Pfam" id="PF14634">
    <property type="entry name" value="zf-RING_5"/>
    <property type="match status" value="1"/>
</dbReference>
<dbReference type="InterPro" id="IPR001841">
    <property type="entry name" value="Znf_RING"/>
</dbReference>
<dbReference type="GeneID" id="123042654"/>
<feature type="domain" description="RING-type" evidence="14">
    <location>
        <begin position="473"/>
        <end position="684"/>
    </location>
</feature>
<dbReference type="Gramene" id="TraesCS2B03G1441000.1">
    <property type="protein sequence ID" value="TraesCS2B03G1441000.1.CDS"/>
    <property type="gene ID" value="TraesCS2B03G1441000"/>
</dbReference>
<keyword evidence="6" id="KW-0808">Transferase</keyword>
<evidence type="ECO:0000256" key="11">
    <source>
        <dbReference type="ARBA" id="ARBA00022833"/>
    </source>
</evidence>
<dbReference type="GO" id="GO:0016567">
    <property type="term" value="P:protein ubiquitination"/>
    <property type="evidence" value="ECO:0007669"/>
    <property type="project" value="InterPro"/>
</dbReference>
<dbReference type="PROSITE" id="PS50089">
    <property type="entry name" value="ZF_RING_2"/>
    <property type="match status" value="1"/>
</dbReference>
<dbReference type="Pfam" id="PF26200">
    <property type="entry name" value="Rcat_RNF216"/>
    <property type="match status" value="1"/>
</dbReference>
<dbReference type="SUPFAM" id="SSF57850">
    <property type="entry name" value="RING/U-box"/>
    <property type="match status" value="3"/>
</dbReference>
<evidence type="ECO:0000256" key="2">
    <source>
        <dbReference type="ARBA" id="ARBA00001947"/>
    </source>
</evidence>
<dbReference type="CDD" id="cd22584">
    <property type="entry name" value="Rcat_RBR_unk"/>
    <property type="match status" value="1"/>
</dbReference>
<dbReference type="EC" id="2.3.2.31" evidence="5"/>
<dbReference type="GO" id="GO:0006511">
    <property type="term" value="P:ubiquitin-dependent protein catabolic process"/>
    <property type="evidence" value="ECO:0000318"/>
    <property type="project" value="GO_Central"/>
</dbReference>
<comment type="cofactor">
    <cofactor evidence="2">
        <name>Zn(2+)</name>
        <dbReference type="ChEBI" id="CHEBI:29105"/>
    </cofactor>
</comment>
<evidence type="ECO:0000256" key="10">
    <source>
        <dbReference type="ARBA" id="ARBA00022786"/>
    </source>
</evidence>
<dbReference type="Gramene" id="TraesARI2B03G01076510.1">
    <property type="protein sequence ID" value="TraesARI2B03G01076510.1"/>
    <property type="gene ID" value="TraesARI2B03G01076510"/>
</dbReference>
<dbReference type="PROSITE" id="PS00518">
    <property type="entry name" value="ZF_RING_1"/>
    <property type="match status" value="5"/>
</dbReference>
<dbReference type="AlphaFoldDB" id="A0A3B6CG01"/>
<comment type="function">
    <text evidence="3">Might act as an E3 ubiquitin-protein ligase, or as part of E3 complex, which accepts ubiquitin from specific E2 ubiquitin-conjugating enzymes and then transfers it to substrates.</text>
</comment>
<evidence type="ECO:0000256" key="3">
    <source>
        <dbReference type="ARBA" id="ARBA00003976"/>
    </source>
</evidence>
<dbReference type="GO" id="GO:0061630">
    <property type="term" value="F:ubiquitin protein ligase activity"/>
    <property type="evidence" value="ECO:0000318"/>
    <property type="project" value="GO_Central"/>
</dbReference>
<keyword evidence="16" id="KW-1185">Reference proteome</keyword>
<dbReference type="STRING" id="4565.A0A3B6CG01"/>
<evidence type="ECO:0000256" key="9">
    <source>
        <dbReference type="ARBA" id="ARBA00022771"/>
    </source>
</evidence>
<dbReference type="RefSeq" id="XP_044321002.1">
    <property type="nucleotide sequence ID" value="XM_044465067.1"/>
</dbReference>
<evidence type="ECO:0000256" key="5">
    <source>
        <dbReference type="ARBA" id="ARBA00012251"/>
    </source>
</evidence>
<dbReference type="InterPro" id="IPR013083">
    <property type="entry name" value="Znf_RING/FYVE/PHD"/>
</dbReference>
<dbReference type="OrthoDB" id="583844at2759"/>
<evidence type="ECO:0000256" key="4">
    <source>
        <dbReference type="ARBA" id="ARBA00005884"/>
    </source>
</evidence>
<keyword evidence="7" id="KW-0479">Metal-binding</keyword>
<evidence type="ECO:0000256" key="7">
    <source>
        <dbReference type="ARBA" id="ARBA00022723"/>
    </source>
</evidence>
<dbReference type="InterPro" id="IPR031127">
    <property type="entry name" value="E3_UB_ligase_RBR"/>
</dbReference>
<evidence type="ECO:0000259" key="14">
    <source>
        <dbReference type="PROSITE" id="PS51873"/>
    </source>
</evidence>
<proteinExistence type="inferred from homology"/>
<keyword evidence="9 12" id="KW-0863">Zinc-finger</keyword>